<dbReference type="InterPro" id="IPR050613">
    <property type="entry name" value="Sec_Metabolite_Reg"/>
</dbReference>
<dbReference type="Gene3D" id="4.10.240.10">
    <property type="entry name" value="Zn(2)-C6 fungal-type DNA-binding domain"/>
    <property type="match status" value="1"/>
</dbReference>
<evidence type="ECO:0000313" key="10">
    <source>
        <dbReference type="Proteomes" id="UP001153618"/>
    </source>
</evidence>
<keyword evidence="3" id="KW-0805">Transcription regulation</keyword>
<evidence type="ECO:0000256" key="1">
    <source>
        <dbReference type="ARBA" id="ARBA00004123"/>
    </source>
</evidence>
<evidence type="ECO:0000256" key="2">
    <source>
        <dbReference type="ARBA" id="ARBA00022723"/>
    </source>
</evidence>
<dbReference type="InterPro" id="IPR001138">
    <property type="entry name" value="Zn2Cys6_DnaBD"/>
</dbReference>
<dbReference type="InterPro" id="IPR036864">
    <property type="entry name" value="Zn2-C6_fun-type_DNA-bd_sf"/>
</dbReference>
<dbReference type="Pfam" id="PF04082">
    <property type="entry name" value="Fungal_trans"/>
    <property type="match status" value="1"/>
</dbReference>
<dbReference type="PROSITE" id="PS00463">
    <property type="entry name" value="ZN2_CY6_FUNGAL_1"/>
    <property type="match status" value="1"/>
</dbReference>
<dbReference type="CDD" id="cd00067">
    <property type="entry name" value="GAL4"/>
    <property type="match status" value="1"/>
</dbReference>
<feature type="region of interest" description="Disordered" evidence="7">
    <location>
        <begin position="58"/>
        <end position="80"/>
    </location>
</feature>
<keyword evidence="6" id="KW-0539">Nucleus</keyword>
<feature type="domain" description="Zn(2)-C6 fungal-type" evidence="8">
    <location>
        <begin position="12"/>
        <end position="42"/>
    </location>
</feature>
<organism evidence="9 10">
    <name type="scientific">Penicillium olsonii</name>
    <dbReference type="NCBI Taxonomy" id="99116"/>
    <lineage>
        <taxon>Eukaryota</taxon>
        <taxon>Fungi</taxon>
        <taxon>Dikarya</taxon>
        <taxon>Ascomycota</taxon>
        <taxon>Pezizomycotina</taxon>
        <taxon>Eurotiomycetes</taxon>
        <taxon>Eurotiomycetidae</taxon>
        <taxon>Eurotiales</taxon>
        <taxon>Aspergillaceae</taxon>
        <taxon>Penicillium</taxon>
    </lineage>
</organism>
<dbReference type="GO" id="GO:0005634">
    <property type="term" value="C:nucleus"/>
    <property type="evidence" value="ECO:0007669"/>
    <property type="project" value="UniProtKB-SubCell"/>
</dbReference>
<proteinExistence type="predicted"/>
<dbReference type="Proteomes" id="UP001153618">
    <property type="component" value="Unassembled WGS sequence"/>
</dbReference>
<dbReference type="CDD" id="cd12148">
    <property type="entry name" value="fungal_TF_MHR"/>
    <property type="match status" value="1"/>
</dbReference>
<gene>
    <name evidence="9" type="ORF">POLS_LOCUS7882</name>
</gene>
<sequence length="676" mass="76247">MATPRRNGQLSSCEPCRTSKLRCDHTSPRCGRCERRGLSCVYHPAPLTRTLDKVTPVKRTRLSREPQHTRSPNRLPHNDESWMRKKASVSAPGFLGQTSYSDVFTDATSGLSTGRLQVVDQDTVPVDPKRINLGAQVLALLENLPFYREAITTRFKIWRGWAIGWSVANMIFTTVEDMWKLYGEVEPDTMPRAMLMSRKLFETHTRNFEVTSTTTWEEFQKMSSGRWETIGILFILTGLATDLVPHDHPIFTETNTMDPKALATTASAVGEICLQFCESAGIVNDLVSWMLLHQTTLLAVVYGESDIRPWRKLGELSTTVFALGLHQDSSKNAPFFLAELRKRTMVAAFTVDKVLATFLGRPPLIGWRYCNIQMPLDLSMDEIFAEPSVRDAALARLDETTGWNKEGTLKKGVWARTALITSVIREKVLELSLSTQTENLSDRVEELIQESRRLKEGLPDFLQWTPDGDIAGISKIEDSFLFELHSEFLYNDFLLYRTLGRRTHTQPPELLETSREVIKALISMVTKIIRCGHAMSGTGWVLCLPGLPCAGVLSAELLRHSRSPIRANSTPFPRSEIIQNLTLYASYLDTMIKPDEGNFRVAQQGQKAIRHVLDQVLSAEQLSPMIDESQWGDGLVRSDDHLLDGVNFDEHDLFFNLMDGGMQQISESCLTWGNFS</sequence>
<evidence type="ECO:0000256" key="6">
    <source>
        <dbReference type="ARBA" id="ARBA00023242"/>
    </source>
</evidence>
<dbReference type="GO" id="GO:0000981">
    <property type="term" value="F:DNA-binding transcription factor activity, RNA polymerase II-specific"/>
    <property type="evidence" value="ECO:0007669"/>
    <property type="project" value="InterPro"/>
</dbReference>
<dbReference type="SUPFAM" id="SSF57701">
    <property type="entry name" value="Zn2/Cys6 DNA-binding domain"/>
    <property type="match status" value="1"/>
</dbReference>
<dbReference type="PROSITE" id="PS50048">
    <property type="entry name" value="ZN2_CY6_FUNGAL_2"/>
    <property type="match status" value="1"/>
</dbReference>
<dbReference type="GO" id="GO:0006351">
    <property type="term" value="P:DNA-templated transcription"/>
    <property type="evidence" value="ECO:0007669"/>
    <property type="project" value="InterPro"/>
</dbReference>
<keyword evidence="5" id="KW-0804">Transcription</keyword>
<dbReference type="GO" id="GO:0008270">
    <property type="term" value="F:zinc ion binding"/>
    <property type="evidence" value="ECO:0007669"/>
    <property type="project" value="InterPro"/>
</dbReference>
<evidence type="ECO:0000313" key="9">
    <source>
        <dbReference type="EMBL" id="CAG8213188.1"/>
    </source>
</evidence>
<keyword evidence="10" id="KW-1185">Reference proteome</keyword>
<reference evidence="9" key="1">
    <citation type="submission" date="2021-07" db="EMBL/GenBank/DDBJ databases">
        <authorList>
            <person name="Branca A.L. A."/>
        </authorList>
    </citation>
    <scope>NUCLEOTIDE SEQUENCE</scope>
</reference>
<dbReference type="SMART" id="SM00906">
    <property type="entry name" value="Fungal_trans"/>
    <property type="match status" value="1"/>
</dbReference>
<dbReference type="EMBL" id="CAJVOS010000049">
    <property type="protein sequence ID" value="CAG8213188.1"/>
    <property type="molecule type" value="Genomic_DNA"/>
</dbReference>
<protein>
    <recommendedName>
        <fullName evidence="8">Zn(2)-C6 fungal-type domain-containing protein</fullName>
    </recommendedName>
</protein>
<dbReference type="PANTHER" id="PTHR31001">
    <property type="entry name" value="UNCHARACTERIZED TRANSCRIPTIONAL REGULATORY PROTEIN"/>
    <property type="match status" value="1"/>
</dbReference>
<accession>A0A9W4MZW8</accession>
<dbReference type="Pfam" id="PF00172">
    <property type="entry name" value="Zn_clus"/>
    <property type="match status" value="1"/>
</dbReference>
<comment type="caution">
    <text evidence="9">The sequence shown here is derived from an EMBL/GenBank/DDBJ whole genome shotgun (WGS) entry which is preliminary data.</text>
</comment>
<dbReference type="AlphaFoldDB" id="A0A9W4MZW8"/>
<evidence type="ECO:0000259" key="8">
    <source>
        <dbReference type="PROSITE" id="PS50048"/>
    </source>
</evidence>
<keyword evidence="4" id="KW-0238">DNA-binding</keyword>
<evidence type="ECO:0000256" key="3">
    <source>
        <dbReference type="ARBA" id="ARBA00023015"/>
    </source>
</evidence>
<dbReference type="OrthoDB" id="4898680at2759"/>
<comment type="subcellular location">
    <subcellularLocation>
        <location evidence="1">Nucleus</location>
    </subcellularLocation>
</comment>
<evidence type="ECO:0000256" key="5">
    <source>
        <dbReference type="ARBA" id="ARBA00023163"/>
    </source>
</evidence>
<dbReference type="SMART" id="SM00066">
    <property type="entry name" value="GAL4"/>
    <property type="match status" value="1"/>
</dbReference>
<evidence type="ECO:0000256" key="4">
    <source>
        <dbReference type="ARBA" id="ARBA00023125"/>
    </source>
</evidence>
<keyword evidence="2" id="KW-0479">Metal-binding</keyword>
<dbReference type="InterPro" id="IPR007219">
    <property type="entry name" value="XnlR_reg_dom"/>
</dbReference>
<evidence type="ECO:0000256" key="7">
    <source>
        <dbReference type="SAM" id="MobiDB-lite"/>
    </source>
</evidence>
<dbReference type="PANTHER" id="PTHR31001:SF53">
    <property type="entry name" value="ZN(II)2CYS6 TRANSCRIPTION FACTOR (EUROFUNG)"/>
    <property type="match status" value="1"/>
</dbReference>
<dbReference type="GO" id="GO:0003677">
    <property type="term" value="F:DNA binding"/>
    <property type="evidence" value="ECO:0007669"/>
    <property type="project" value="UniProtKB-KW"/>
</dbReference>
<name>A0A9W4MZW8_PENOL</name>